<sequence length="90" mass="10100">MASLAVYTYRLQDEFCFILFPLDMQLESILDPGTKNGEMTPETLSKLSVFDTTSHSTDVLCFHCTLLYCSSYLCSQICISPILCLAQTLD</sequence>
<dbReference type="Proteomes" id="UP000694409">
    <property type="component" value="Unassembled WGS sequence"/>
</dbReference>
<reference evidence="1" key="2">
    <citation type="submission" date="2025-09" db="UniProtKB">
        <authorList>
            <consortium name="Ensembl"/>
        </authorList>
    </citation>
    <scope>IDENTIFICATION</scope>
</reference>
<dbReference type="Ensembl" id="ENSSCAT00000004369.1">
    <property type="protein sequence ID" value="ENSSCAP00000003756.1"/>
    <property type="gene ID" value="ENSSCAG00000003113.1"/>
</dbReference>
<accession>A0A8C9MI45</accession>
<organism evidence="1 2">
    <name type="scientific">Serinus canaria</name>
    <name type="common">Island canary</name>
    <name type="synonym">Fringilla canaria</name>
    <dbReference type="NCBI Taxonomy" id="9135"/>
    <lineage>
        <taxon>Eukaryota</taxon>
        <taxon>Metazoa</taxon>
        <taxon>Chordata</taxon>
        <taxon>Craniata</taxon>
        <taxon>Vertebrata</taxon>
        <taxon>Euteleostomi</taxon>
        <taxon>Archelosauria</taxon>
        <taxon>Archosauria</taxon>
        <taxon>Dinosauria</taxon>
        <taxon>Saurischia</taxon>
        <taxon>Theropoda</taxon>
        <taxon>Coelurosauria</taxon>
        <taxon>Aves</taxon>
        <taxon>Neognathae</taxon>
        <taxon>Neoaves</taxon>
        <taxon>Telluraves</taxon>
        <taxon>Australaves</taxon>
        <taxon>Passeriformes</taxon>
        <taxon>Passeroidea</taxon>
        <taxon>Fringillidae</taxon>
        <taxon>Carduelinae</taxon>
        <taxon>Serinus</taxon>
    </lineage>
</organism>
<dbReference type="AlphaFoldDB" id="A0A8C9MI45"/>
<reference evidence="1" key="1">
    <citation type="submission" date="2025-08" db="UniProtKB">
        <authorList>
            <consortium name="Ensembl"/>
        </authorList>
    </citation>
    <scope>IDENTIFICATION</scope>
</reference>
<evidence type="ECO:0000313" key="1">
    <source>
        <dbReference type="Ensembl" id="ENSSCAP00000003756.1"/>
    </source>
</evidence>
<proteinExistence type="predicted"/>
<name>A0A8C9MI45_SERCA</name>
<evidence type="ECO:0000313" key="2">
    <source>
        <dbReference type="Proteomes" id="UP000694409"/>
    </source>
</evidence>
<keyword evidence="2" id="KW-1185">Reference proteome</keyword>
<protein>
    <submittedName>
        <fullName evidence="1">Uncharacterized protein</fullName>
    </submittedName>
</protein>